<organism evidence="9 10">
    <name type="scientific">Chrysochromulina tobinii</name>
    <dbReference type="NCBI Taxonomy" id="1460289"/>
    <lineage>
        <taxon>Eukaryota</taxon>
        <taxon>Haptista</taxon>
        <taxon>Haptophyta</taxon>
        <taxon>Prymnesiophyceae</taxon>
        <taxon>Prymnesiales</taxon>
        <taxon>Chrysochromulinaceae</taxon>
        <taxon>Chrysochromulina</taxon>
    </lineage>
</organism>
<dbReference type="InterPro" id="IPR019489">
    <property type="entry name" value="Clp_ATPase_C"/>
</dbReference>
<dbReference type="InterPro" id="IPR003593">
    <property type="entry name" value="AAA+_ATPase"/>
</dbReference>
<name>A0A0M0KAA1_9EUKA</name>
<dbReference type="SUPFAM" id="SSF81923">
    <property type="entry name" value="Double Clp-N motif"/>
    <property type="match status" value="1"/>
</dbReference>
<dbReference type="PANTHER" id="PTHR11638:SF18">
    <property type="entry name" value="HEAT SHOCK PROTEIN 104"/>
    <property type="match status" value="1"/>
</dbReference>
<evidence type="ECO:0000256" key="7">
    <source>
        <dbReference type="SAM" id="MobiDB-lite"/>
    </source>
</evidence>
<evidence type="ECO:0000259" key="8">
    <source>
        <dbReference type="PROSITE" id="PS51903"/>
    </source>
</evidence>
<keyword evidence="2" id="KW-0547">Nucleotide-binding</keyword>
<dbReference type="EMBL" id="JWZX01000762">
    <property type="protein sequence ID" value="KOO35760.1"/>
    <property type="molecule type" value="Genomic_DNA"/>
</dbReference>
<dbReference type="InterPro" id="IPR041546">
    <property type="entry name" value="ClpA/ClpB_AAA_lid"/>
</dbReference>
<dbReference type="InterPro" id="IPR018368">
    <property type="entry name" value="ClpA/B_CS1"/>
</dbReference>
<dbReference type="GO" id="GO:0034605">
    <property type="term" value="P:cellular response to heat"/>
    <property type="evidence" value="ECO:0007669"/>
    <property type="project" value="TreeGrafter"/>
</dbReference>
<feature type="region of interest" description="Disordered" evidence="7">
    <location>
        <begin position="803"/>
        <end position="832"/>
    </location>
</feature>
<dbReference type="PROSITE" id="PS00870">
    <property type="entry name" value="CLPAB_1"/>
    <property type="match status" value="1"/>
</dbReference>
<protein>
    <submittedName>
        <fullName evidence="9">ATPase aaa-2 domain protein</fullName>
    </submittedName>
</protein>
<feature type="non-terminal residue" evidence="9">
    <location>
        <position position="832"/>
    </location>
</feature>
<dbReference type="PROSITE" id="PS51903">
    <property type="entry name" value="CLP_R"/>
    <property type="match status" value="1"/>
</dbReference>
<dbReference type="Gene3D" id="1.10.1780.10">
    <property type="entry name" value="Clp, N-terminal domain"/>
    <property type="match status" value="1"/>
</dbReference>
<dbReference type="Pfam" id="PF10431">
    <property type="entry name" value="ClpB_D2-small"/>
    <property type="match status" value="1"/>
</dbReference>
<dbReference type="CDD" id="cd19499">
    <property type="entry name" value="RecA-like_ClpB_Hsp104-like"/>
    <property type="match status" value="1"/>
</dbReference>
<dbReference type="Gene3D" id="3.40.50.300">
    <property type="entry name" value="P-loop containing nucleotide triphosphate hydrolases"/>
    <property type="match status" value="2"/>
</dbReference>
<feature type="domain" description="Clp R" evidence="8">
    <location>
        <begin position="14"/>
        <end position="162"/>
    </location>
</feature>
<dbReference type="Pfam" id="PF17871">
    <property type="entry name" value="AAA_lid_9"/>
    <property type="match status" value="1"/>
</dbReference>
<dbReference type="InterPro" id="IPR036628">
    <property type="entry name" value="Clp_N_dom_sf"/>
</dbReference>
<dbReference type="Pfam" id="PF02861">
    <property type="entry name" value="Clp_N"/>
    <property type="match status" value="1"/>
</dbReference>
<reference evidence="10" key="1">
    <citation type="journal article" date="2015" name="PLoS Genet.">
        <title>Genome Sequence and Transcriptome Analyses of Chrysochromulina tobin: Metabolic Tools for Enhanced Algal Fitness in the Prominent Order Prymnesiales (Haptophyceae).</title>
        <authorList>
            <person name="Hovde B.T."/>
            <person name="Deodato C.R."/>
            <person name="Hunsperger H.M."/>
            <person name="Ryken S.A."/>
            <person name="Yost W."/>
            <person name="Jha R.K."/>
            <person name="Patterson J."/>
            <person name="Monnat R.J. Jr."/>
            <person name="Barlow S.B."/>
            <person name="Starkenburg S.R."/>
            <person name="Cattolico R.A."/>
        </authorList>
    </citation>
    <scope>NUCLEOTIDE SEQUENCE</scope>
    <source>
        <strain evidence="10">CCMP291</strain>
    </source>
</reference>
<dbReference type="PRINTS" id="PR00300">
    <property type="entry name" value="CLPPROTEASEA"/>
</dbReference>
<dbReference type="SMART" id="SM00382">
    <property type="entry name" value="AAA"/>
    <property type="match status" value="2"/>
</dbReference>
<dbReference type="InterPro" id="IPR027417">
    <property type="entry name" value="P-loop_NTPase"/>
</dbReference>
<feature type="coiled-coil region" evidence="6">
    <location>
        <begin position="430"/>
        <end position="519"/>
    </location>
</feature>
<dbReference type="Proteomes" id="UP000037460">
    <property type="component" value="Unassembled WGS sequence"/>
</dbReference>
<proteinExistence type="predicted"/>
<evidence type="ECO:0000256" key="4">
    <source>
        <dbReference type="ARBA" id="ARBA00023186"/>
    </source>
</evidence>
<feature type="compositionally biased region" description="Basic and acidic residues" evidence="7">
    <location>
        <begin position="803"/>
        <end position="819"/>
    </location>
</feature>
<dbReference type="FunFam" id="3.40.50.300:FF:000010">
    <property type="entry name" value="Chaperone clpB 1, putative"/>
    <property type="match status" value="1"/>
</dbReference>
<evidence type="ECO:0000256" key="2">
    <source>
        <dbReference type="ARBA" id="ARBA00022741"/>
    </source>
</evidence>
<evidence type="ECO:0000256" key="5">
    <source>
        <dbReference type="PROSITE-ProRule" id="PRU01251"/>
    </source>
</evidence>
<sequence>MASVNSNPAELLDPEKWTEAGVKALQRIPPTCQRLSQRVAEVEHLALALLEDDKGMASRVLLAAGASPTSIRNAFEAYALRQPKVYGSSDNGGNLVIGGSLASLLPKMEAQRTLLTDEYLAAEHALLALLNDERCGSAVMGKGGAALETMTLRAAIDQVRGNRRITSRTPEGSYEALAKYSRDLTKLAREGKLDPVIGRDDEVRRAMTVLSRRTKSNPILIGEPGVGKTAIAEGLAQRIASGDVPETLRDRRLLALDMGSLLAGAKYRGEFEERLKAVIDEVTMADGEVVLFIDEIHTVVGAGGGNGAMDASNLLKPALARGDLACIGATTLDEYREYIEKDAALERRFQQVYVYVEPPSVEATTAILRGLKERYELHHGVSISDAALVAAAVLSDRYIADRFLPDKAIDLIDEAAAKLRIDATSRPQRLDEVSRRLLQVQMEMISLKQDALTDARAAGRLRALTDEADTLQAEQAELTKRWEEEKSRLEAVRELKSQIEATNVEIEQAEQSYELSRAAELKYAKLPELQHPSQPLASFLFLGPTGVGKTELAKALANKLFDSDDAMVRLDMSEYMAKESVSRLVGAPPGYVGYEQGGQLTEAVRRRPYAVVLFDEMDKAHPEVFNVLLQILDDGRVTDGQGRTVNFRNTIIILTSNVGASTILEANGDPSRLDEVRLRVLDQLRETYRPEFLNRLGELIIFQPLQKRQLQTIARLTLGGVQKRLAAREVTLQVTDAALGVLADLGYSPEYGARPLKRVVQKELETPLARGLVAGEYRDGDTLEVDADFDRVSLRIRIMRRRGEGEGEGEGKSEGKSEGNGKGTGAPALSSL</sequence>
<keyword evidence="6" id="KW-0175">Coiled coil</keyword>
<keyword evidence="3" id="KW-0067">ATP-binding</keyword>
<dbReference type="InterPro" id="IPR004176">
    <property type="entry name" value="Clp_R_N"/>
</dbReference>
<dbReference type="InterPro" id="IPR001270">
    <property type="entry name" value="ClpA/B"/>
</dbReference>
<keyword evidence="10" id="KW-1185">Reference proteome</keyword>
<dbReference type="GO" id="GO:0005737">
    <property type="term" value="C:cytoplasm"/>
    <property type="evidence" value="ECO:0007669"/>
    <property type="project" value="TreeGrafter"/>
</dbReference>
<evidence type="ECO:0000313" key="9">
    <source>
        <dbReference type="EMBL" id="KOO35760.1"/>
    </source>
</evidence>
<keyword evidence="4" id="KW-0143">Chaperone</keyword>
<evidence type="ECO:0000256" key="6">
    <source>
        <dbReference type="SAM" id="Coils"/>
    </source>
</evidence>
<evidence type="ECO:0000256" key="1">
    <source>
        <dbReference type="ARBA" id="ARBA00022737"/>
    </source>
</evidence>
<dbReference type="GO" id="GO:0005524">
    <property type="term" value="F:ATP binding"/>
    <property type="evidence" value="ECO:0007669"/>
    <property type="project" value="UniProtKB-KW"/>
</dbReference>
<accession>A0A0M0KAA1</accession>
<dbReference type="PANTHER" id="PTHR11638">
    <property type="entry name" value="ATP-DEPENDENT CLP PROTEASE"/>
    <property type="match status" value="1"/>
</dbReference>
<dbReference type="AlphaFoldDB" id="A0A0M0KAA1"/>
<dbReference type="GO" id="GO:0016887">
    <property type="term" value="F:ATP hydrolysis activity"/>
    <property type="evidence" value="ECO:0007669"/>
    <property type="project" value="InterPro"/>
</dbReference>
<evidence type="ECO:0000313" key="10">
    <source>
        <dbReference type="Proteomes" id="UP000037460"/>
    </source>
</evidence>
<dbReference type="InterPro" id="IPR050130">
    <property type="entry name" value="ClpA_ClpB"/>
</dbReference>
<dbReference type="CDD" id="cd00009">
    <property type="entry name" value="AAA"/>
    <property type="match status" value="1"/>
</dbReference>
<comment type="caution">
    <text evidence="9">The sequence shown here is derived from an EMBL/GenBank/DDBJ whole genome shotgun (WGS) entry which is preliminary data.</text>
</comment>
<dbReference type="InterPro" id="IPR003959">
    <property type="entry name" value="ATPase_AAA_core"/>
</dbReference>
<dbReference type="FunFam" id="3.40.50.300:FF:000025">
    <property type="entry name" value="ATP-dependent Clp protease subunit"/>
    <property type="match status" value="1"/>
</dbReference>
<gene>
    <name evidence="9" type="ORF">Ctob_011050</name>
</gene>
<dbReference type="Pfam" id="PF07724">
    <property type="entry name" value="AAA_2"/>
    <property type="match status" value="1"/>
</dbReference>
<evidence type="ECO:0000256" key="3">
    <source>
        <dbReference type="ARBA" id="ARBA00022840"/>
    </source>
</evidence>
<keyword evidence="1 5" id="KW-0677">Repeat</keyword>
<dbReference type="Gene3D" id="1.10.8.60">
    <property type="match status" value="2"/>
</dbReference>
<dbReference type="Pfam" id="PF00004">
    <property type="entry name" value="AAA"/>
    <property type="match status" value="1"/>
</dbReference>
<dbReference type="SMART" id="SM01086">
    <property type="entry name" value="ClpB_D2-small"/>
    <property type="match status" value="1"/>
</dbReference>
<dbReference type="OrthoDB" id="47330at2759"/>
<dbReference type="SUPFAM" id="SSF52540">
    <property type="entry name" value="P-loop containing nucleoside triphosphate hydrolases"/>
    <property type="match status" value="2"/>
</dbReference>